<dbReference type="Pfam" id="PF08447">
    <property type="entry name" value="PAS_3"/>
    <property type="match status" value="1"/>
</dbReference>
<dbReference type="Gene3D" id="3.30.450.20">
    <property type="entry name" value="PAS domain"/>
    <property type="match status" value="3"/>
</dbReference>
<dbReference type="InterPro" id="IPR029063">
    <property type="entry name" value="SAM-dependent_MTases_sf"/>
</dbReference>
<dbReference type="InterPro" id="IPR036804">
    <property type="entry name" value="CheR_N_sf"/>
</dbReference>
<evidence type="ECO:0000256" key="3">
    <source>
        <dbReference type="ARBA" id="ARBA00022603"/>
    </source>
</evidence>
<dbReference type="InterPro" id="IPR000673">
    <property type="entry name" value="Sig_transdc_resp-reg_Me-estase"/>
</dbReference>
<dbReference type="PANTHER" id="PTHR24422:SF27">
    <property type="entry name" value="PROTEIN-GLUTAMATE O-METHYLTRANSFERASE"/>
    <property type="match status" value="1"/>
</dbReference>
<proteinExistence type="predicted"/>
<dbReference type="RefSeq" id="WP_271347142.1">
    <property type="nucleotide sequence ID" value="NZ_JAQJZJ010000003.1"/>
</dbReference>
<dbReference type="Pfam" id="PF01339">
    <property type="entry name" value="CheB_methylest"/>
    <property type="match status" value="1"/>
</dbReference>
<keyword evidence="13" id="KW-1185">Reference proteome</keyword>
<dbReference type="InterPro" id="IPR022642">
    <property type="entry name" value="CheR_C"/>
</dbReference>
<evidence type="ECO:0000259" key="9">
    <source>
        <dbReference type="PROSITE" id="PS50113"/>
    </source>
</evidence>
<dbReference type="InterPro" id="IPR013655">
    <property type="entry name" value="PAS_fold_3"/>
</dbReference>
<gene>
    <name evidence="12" type="ORF">PH586_07510</name>
</gene>
<keyword evidence="7" id="KW-0145">Chemotaxis</keyword>
<dbReference type="EMBL" id="JAQJZJ010000003">
    <property type="protein sequence ID" value="MDA7086226.1"/>
    <property type="molecule type" value="Genomic_DNA"/>
</dbReference>
<feature type="domain" description="CheR-type methyltransferase" evidence="11">
    <location>
        <begin position="238"/>
        <end position="514"/>
    </location>
</feature>
<evidence type="ECO:0000313" key="13">
    <source>
        <dbReference type="Proteomes" id="UP001212042"/>
    </source>
</evidence>
<feature type="domain" description="PAC" evidence="9">
    <location>
        <begin position="978"/>
        <end position="1030"/>
    </location>
</feature>
<dbReference type="InterPro" id="IPR001610">
    <property type="entry name" value="PAC"/>
</dbReference>
<comment type="caution">
    <text evidence="12">The sequence shown here is derived from an EMBL/GenBank/DDBJ whole genome shotgun (WGS) entry which is preliminary data.</text>
</comment>
<dbReference type="InterPro" id="IPR000780">
    <property type="entry name" value="CheR_MeTrfase"/>
</dbReference>
<evidence type="ECO:0000256" key="2">
    <source>
        <dbReference type="ARBA" id="ARBA00012534"/>
    </source>
</evidence>
<dbReference type="CDD" id="cd16434">
    <property type="entry name" value="CheB-CheR_fusion"/>
    <property type="match status" value="1"/>
</dbReference>
<keyword evidence="3" id="KW-0489">Methyltransferase</keyword>
<dbReference type="Gene3D" id="3.40.50.180">
    <property type="entry name" value="Methylesterase CheB, C-terminal domain"/>
    <property type="match status" value="1"/>
</dbReference>
<protein>
    <recommendedName>
        <fullName evidence="2">protein-glutamate O-methyltransferase</fullName>
        <ecNumber evidence="2">2.1.1.80</ecNumber>
    </recommendedName>
</protein>
<dbReference type="PROSITE" id="PS50113">
    <property type="entry name" value="PAC"/>
    <property type="match status" value="1"/>
</dbReference>
<dbReference type="Pfam" id="PF08448">
    <property type="entry name" value="PAS_4"/>
    <property type="match status" value="1"/>
</dbReference>
<evidence type="ECO:0000256" key="7">
    <source>
        <dbReference type="PROSITE-ProRule" id="PRU00050"/>
    </source>
</evidence>
<dbReference type="Pfam" id="PF01739">
    <property type="entry name" value="CheR"/>
    <property type="match status" value="1"/>
</dbReference>
<evidence type="ECO:0000256" key="1">
    <source>
        <dbReference type="ARBA" id="ARBA00001541"/>
    </source>
</evidence>
<dbReference type="PROSITE" id="PS50123">
    <property type="entry name" value="CHER"/>
    <property type="match status" value="1"/>
</dbReference>
<dbReference type="Pfam" id="PF13596">
    <property type="entry name" value="PAS_10"/>
    <property type="match status" value="1"/>
</dbReference>
<dbReference type="InterPro" id="IPR013656">
    <property type="entry name" value="PAS_4"/>
</dbReference>
<dbReference type="InterPro" id="IPR000014">
    <property type="entry name" value="PAS"/>
</dbReference>
<evidence type="ECO:0000313" key="12">
    <source>
        <dbReference type="EMBL" id="MDA7086226.1"/>
    </source>
</evidence>
<organism evidence="12 13">
    <name type="scientific">Pseudomonas aestuarii</name>
    <dbReference type="NCBI Taxonomy" id="3018340"/>
    <lineage>
        <taxon>Bacteria</taxon>
        <taxon>Pseudomonadati</taxon>
        <taxon>Pseudomonadota</taxon>
        <taxon>Gammaproteobacteria</taxon>
        <taxon>Pseudomonadales</taxon>
        <taxon>Pseudomonadaceae</taxon>
        <taxon>Pseudomonas</taxon>
    </lineage>
</organism>
<dbReference type="SUPFAM" id="SSF47757">
    <property type="entry name" value="Chemotaxis receptor methyltransferase CheR, N-terminal domain"/>
    <property type="match status" value="1"/>
</dbReference>
<evidence type="ECO:0000256" key="8">
    <source>
        <dbReference type="SAM" id="MobiDB-lite"/>
    </source>
</evidence>
<dbReference type="SMART" id="SM00091">
    <property type="entry name" value="PAS"/>
    <property type="match status" value="2"/>
</dbReference>
<feature type="active site" evidence="7">
    <location>
        <position position="81"/>
    </location>
</feature>
<feature type="compositionally biased region" description="Basic and acidic residues" evidence="8">
    <location>
        <begin position="21"/>
        <end position="31"/>
    </location>
</feature>
<dbReference type="NCBIfam" id="TIGR00229">
    <property type="entry name" value="sensory_box"/>
    <property type="match status" value="1"/>
</dbReference>
<evidence type="ECO:0000256" key="5">
    <source>
        <dbReference type="ARBA" id="ARBA00022691"/>
    </source>
</evidence>
<evidence type="ECO:0000256" key="4">
    <source>
        <dbReference type="ARBA" id="ARBA00022679"/>
    </source>
</evidence>
<dbReference type="CDD" id="cd00130">
    <property type="entry name" value="PAS"/>
    <property type="match status" value="1"/>
</dbReference>
<dbReference type="SMART" id="SM00138">
    <property type="entry name" value="MeTrc"/>
    <property type="match status" value="1"/>
</dbReference>
<evidence type="ECO:0000259" key="11">
    <source>
        <dbReference type="PROSITE" id="PS50123"/>
    </source>
</evidence>
<keyword evidence="4" id="KW-0808">Transferase</keyword>
<sequence>MAKRKKGSVKMTQEPSGARAVEGKSTADSKAELPAMPAGTASSFPVVGIGASAGGLAAFEAFFSGMPTDSNPNMAFVLVQHLAPDYKSMLTDLIGRFTRMQVFEVVDGMQVQPNCAYIIPPNHDMAFINGTLQLLSPVEPRGQRLPIDFFFRSLALDQRERAIGIVLSGTGSDGTLGGRAIKAEGGMFMAQDPDSAEFDGMPRSAIATGLVDYVLPPAEMPVQLMAYVAHAFGKPPLLASIPISRAEDALKKIFIALRTHVGHDFSQYKPSTVLRRIERRMAVHQLESIDSYVRYLHQSPSEVESLFRDLLIGVTNFFRDPAAFKTLEELAIPQIFADNPPGSAIRVWSTGCSTGEEAYSLAILLQEHRETLKQDYTVQVFATDIDSRAIATARTGIYPTSITADMSPERLKRFFTLEPDGSGYRIHKSIRDMLVFSEQDLIKDPPFSRLDLICCRNLLIYLGAELQRKVIPLFHYALNPGGILFLGTSEGIGDFDDLFSVLDRKAKLYQRKEDFHGMHRTFLSRFLSPATATDMISLARSPGNTKVVFPSKLPLREMTEQALLQHLAAVAALVNAQGDILYLHGRSGMYLEPAPGEAGINNILKMAREGLRSNLAKCLHQAVASKHSVGLKALQVKTNGHFTPVNLTICPVRSGPAATTDASLFLVILEEAPVLNAPQVQQIAAPAGVPGEGHDEGMDARLQSLQQELQSKEGYLQSTIEALETSTEELKSSNEEMQSVNEELQSTNEELETSKEELQSVNEELATINAELQTKVLELSRANNDMNNLLAGTGIGTVFVDLNLRILRFTPAASRIINLIPSDVGRPVGHIVSNLLGYDRLVADVKAVLDTLTPKEVDVQTVEGRWYKMRILPYRTLDNVIEGAVITYVDINEHETLRLNEERYRLAAKAARDVIWDWDIIKGEQRWNEAGVPLFGWSDIVSAPQSISWWLERIHPDDRQRVNDGIHAAVADLSRTHWEDEYRFRKADGAYATVLDRGFVLRNASGQAIRMIGTMLNITERRQAEEALRVNEARLRVALDATPVVVFNQDKELRYTWIYNSKLAVPSGEFLGKTDADLLPAETAASMTVIKRQVLESGEGTRQRVHSNMYGKPTPCDLTVEPLCDDSGTIIGITGASIEVTDQ</sequence>
<dbReference type="Gene3D" id="3.40.50.150">
    <property type="entry name" value="Vaccinia Virus protein VP39"/>
    <property type="match status" value="1"/>
</dbReference>
<dbReference type="Pfam" id="PF03705">
    <property type="entry name" value="CheR_N"/>
    <property type="match status" value="1"/>
</dbReference>
<accession>A0ABT4XDG1</accession>
<feature type="active site" evidence="7">
    <location>
        <position position="173"/>
    </location>
</feature>
<reference evidence="12 13" key="1">
    <citation type="submission" date="2023-01" db="EMBL/GenBank/DDBJ databases">
        <title>Pseudomonas SA3-5T sp. nov., isolated from tidal flat sediment.</title>
        <authorList>
            <person name="Kim H.S."/>
            <person name="Kim J.-S."/>
            <person name="Suh M.K."/>
            <person name="Eom M.K."/>
            <person name="Lee J.-S."/>
        </authorList>
    </citation>
    <scope>NUCLEOTIDE SEQUENCE [LARGE SCALE GENOMIC DNA]</scope>
    <source>
        <strain evidence="12 13">SA3-5</strain>
    </source>
</reference>
<dbReference type="SUPFAM" id="SSF53335">
    <property type="entry name" value="S-adenosyl-L-methionine-dependent methyltransferases"/>
    <property type="match status" value="1"/>
</dbReference>
<dbReference type="SUPFAM" id="SSF52738">
    <property type="entry name" value="Methylesterase CheB, C-terminal domain"/>
    <property type="match status" value="1"/>
</dbReference>
<dbReference type="PROSITE" id="PS50122">
    <property type="entry name" value="CHEB"/>
    <property type="match status" value="1"/>
</dbReference>
<evidence type="ECO:0000256" key="6">
    <source>
        <dbReference type="ARBA" id="ARBA00022777"/>
    </source>
</evidence>
<dbReference type="InterPro" id="IPR000700">
    <property type="entry name" value="PAS-assoc_C"/>
</dbReference>
<dbReference type="SUPFAM" id="SSF55785">
    <property type="entry name" value="PYP-like sensor domain (PAS domain)"/>
    <property type="match status" value="3"/>
</dbReference>
<feature type="active site" evidence="7">
    <location>
        <position position="52"/>
    </location>
</feature>
<name>A0ABT4XDG1_9PSED</name>
<keyword evidence="5" id="KW-0949">S-adenosyl-L-methionine</keyword>
<feature type="region of interest" description="Disordered" evidence="8">
    <location>
        <begin position="725"/>
        <end position="744"/>
    </location>
</feature>
<keyword evidence="6" id="KW-0418">Kinase</keyword>
<dbReference type="EC" id="2.1.1.80" evidence="2"/>
<feature type="compositionally biased region" description="Polar residues" evidence="8">
    <location>
        <begin position="735"/>
        <end position="744"/>
    </location>
</feature>
<dbReference type="PANTHER" id="PTHR24422">
    <property type="entry name" value="CHEMOTAXIS PROTEIN METHYLTRANSFERASE"/>
    <property type="match status" value="1"/>
</dbReference>
<dbReference type="InterPro" id="IPR035909">
    <property type="entry name" value="CheB_C"/>
</dbReference>
<evidence type="ECO:0000259" key="10">
    <source>
        <dbReference type="PROSITE" id="PS50122"/>
    </source>
</evidence>
<dbReference type="PRINTS" id="PR00996">
    <property type="entry name" value="CHERMTFRASE"/>
</dbReference>
<dbReference type="SMART" id="SM00086">
    <property type="entry name" value="PAC"/>
    <property type="match status" value="2"/>
</dbReference>
<dbReference type="CDD" id="cd02440">
    <property type="entry name" value="AdoMet_MTases"/>
    <property type="match status" value="1"/>
</dbReference>
<feature type="domain" description="CheB-type methylesterase" evidence="10">
    <location>
        <begin position="40"/>
        <end position="231"/>
    </location>
</feature>
<keyword evidence="7" id="KW-0378">Hydrolase</keyword>
<dbReference type="Proteomes" id="UP001212042">
    <property type="component" value="Unassembled WGS sequence"/>
</dbReference>
<dbReference type="InterPro" id="IPR050903">
    <property type="entry name" value="Bact_Chemotaxis_MeTrfase"/>
</dbReference>
<feature type="region of interest" description="Disordered" evidence="8">
    <location>
        <begin position="1"/>
        <end position="32"/>
    </location>
</feature>
<dbReference type="Gene3D" id="1.10.155.10">
    <property type="entry name" value="Chemotaxis receptor methyltransferase CheR, N-terminal domain"/>
    <property type="match status" value="1"/>
</dbReference>
<dbReference type="InterPro" id="IPR022641">
    <property type="entry name" value="CheR_N"/>
</dbReference>
<dbReference type="InterPro" id="IPR035965">
    <property type="entry name" value="PAS-like_dom_sf"/>
</dbReference>
<comment type="catalytic activity">
    <reaction evidence="1">
        <text>L-glutamyl-[protein] + S-adenosyl-L-methionine = [protein]-L-glutamate 5-O-methyl ester + S-adenosyl-L-homocysteine</text>
        <dbReference type="Rhea" id="RHEA:24452"/>
        <dbReference type="Rhea" id="RHEA-COMP:10208"/>
        <dbReference type="Rhea" id="RHEA-COMP:10311"/>
        <dbReference type="ChEBI" id="CHEBI:29973"/>
        <dbReference type="ChEBI" id="CHEBI:57856"/>
        <dbReference type="ChEBI" id="CHEBI:59789"/>
        <dbReference type="ChEBI" id="CHEBI:82795"/>
        <dbReference type="EC" id="2.1.1.80"/>
    </reaction>
</comment>